<protein>
    <submittedName>
        <fullName evidence="1">Uncharacterized protein</fullName>
    </submittedName>
</protein>
<dbReference type="EMBL" id="JACSEA010000015">
    <property type="protein sequence ID" value="KAF7385119.1"/>
    <property type="molecule type" value="Genomic_DNA"/>
</dbReference>
<keyword evidence="2" id="KW-1185">Reference proteome</keyword>
<reference evidence="1" key="1">
    <citation type="journal article" date="2020" name="G3 (Bethesda)">
        <title>High-Quality Assemblies for Three Invasive Social Wasps from the &lt;i&gt;Vespula&lt;/i&gt; Genus.</title>
        <authorList>
            <person name="Harrop T.W.R."/>
            <person name="Guhlin J."/>
            <person name="McLaughlin G.M."/>
            <person name="Permina E."/>
            <person name="Stockwell P."/>
            <person name="Gilligan J."/>
            <person name="Le Lec M.F."/>
            <person name="Gruber M.A.M."/>
            <person name="Quinn O."/>
            <person name="Lovegrove M."/>
            <person name="Duncan E.J."/>
            <person name="Remnant E.J."/>
            <person name="Van Eeckhoven J."/>
            <person name="Graham B."/>
            <person name="Knapp R.A."/>
            <person name="Langford K.W."/>
            <person name="Kronenberg Z."/>
            <person name="Press M.O."/>
            <person name="Eacker S.M."/>
            <person name="Wilson-Rankin E.E."/>
            <person name="Purcell J."/>
            <person name="Lester P.J."/>
            <person name="Dearden P.K."/>
        </authorList>
    </citation>
    <scope>NUCLEOTIDE SEQUENCE</scope>
    <source>
        <strain evidence="1">Marl-1</strain>
    </source>
</reference>
<sequence>MITKWIRQTEREGGREERRKSVHDAIFTTSTEDPEAELLPTVAGIDSDQERVINNVSRLYPGGVWIRIVETTTTTTTTTTMLCGLVQSRRYLSRVDSECASITLGGGPSLYPGRPTP</sequence>
<proteinExistence type="predicted"/>
<dbReference type="AlphaFoldDB" id="A0A834JB35"/>
<organism evidence="1 2">
    <name type="scientific">Vespula vulgaris</name>
    <name type="common">Yellow jacket</name>
    <name type="synonym">Wasp</name>
    <dbReference type="NCBI Taxonomy" id="7454"/>
    <lineage>
        <taxon>Eukaryota</taxon>
        <taxon>Metazoa</taxon>
        <taxon>Ecdysozoa</taxon>
        <taxon>Arthropoda</taxon>
        <taxon>Hexapoda</taxon>
        <taxon>Insecta</taxon>
        <taxon>Pterygota</taxon>
        <taxon>Neoptera</taxon>
        <taxon>Endopterygota</taxon>
        <taxon>Hymenoptera</taxon>
        <taxon>Apocrita</taxon>
        <taxon>Aculeata</taxon>
        <taxon>Vespoidea</taxon>
        <taxon>Vespidae</taxon>
        <taxon>Vespinae</taxon>
        <taxon>Vespula</taxon>
    </lineage>
</organism>
<name>A0A834JB35_VESVU</name>
<accession>A0A834JB35</accession>
<dbReference type="Proteomes" id="UP000614350">
    <property type="component" value="Unassembled WGS sequence"/>
</dbReference>
<comment type="caution">
    <text evidence="1">The sequence shown here is derived from an EMBL/GenBank/DDBJ whole genome shotgun (WGS) entry which is preliminary data.</text>
</comment>
<evidence type="ECO:0000313" key="1">
    <source>
        <dbReference type="EMBL" id="KAF7385119.1"/>
    </source>
</evidence>
<evidence type="ECO:0000313" key="2">
    <source>
        <dbReference type="Proteomes" id="UP000614350"/>
    </source>
</evidence>
<gene>
    <name evidence="1" type="ORF">HZH66_012205</name>
</gene>